<proteinExistence type="inferred from homology"/>
<dbReference type="GO" id="GO:0006457">
    <property type="term" value="P:protein folding"/>
    <property type="evidence" value="ECO:0007669"/>
    <property type="project" value="TreeGrafter"/>
</dbReference>
<name>A0AB34GC56_ESCRO</name>
<feature type="signal peptide" evidence="16">
    <location>
        <begin position="1"/>
        <end position="24"/>
    </location>
</feature>
<dbReference type="FunFam" id="3.40.30.10:FF:000017">
    <property type="entry name" value="Protein disulfide-isomerase A4"/>
    <property type="match status" value="1"/>
</dbReference>
<keyword evidence="7 16" id="KW-0732">Signal</keyword>
<dbReference type="PRINTS" id="PR00421">
    <property type="entry name" value="THIOREDOXIN"/>
</dbReference>
<dbReference type="EMBL" id="JAIQCJ010002324">
    <property type="protein sequence ID" value="KAJ8776907.1"/>
    <property type="molecule type" value="Genomic_DNA"/>
</dbReference>
<keyword evidence="9" id="KW-0256">Endoplasmic reticulum</keyword>
<dbReference type="GO" id="GO:0005788">
    <property type="term" value="C:endoplasmic reticulum lumen"/>
    <property type="evidence" value="ECO:0007669"/>
    <property type="project" value="UniProtKB-SubCell"/>
</dbReference>
<evidence type="ECO:0000256" key="9">
    <source>
        <dbReference type="ARBA" id="ARBA00022824"/>
    </source>
</evidence>
<feature type="domain" description="Thioredoxin" evidence="17">
    <location>
        <begin position="19"/>
        <end position="133"/>
    </location>
</feature>
<evidence type="ECO:0000313" key="18">
    <source>
        <dbReference type="EMBL" id="KAJ8776907.1"/>
    </source>
</evidence>
<dbReference type="FunFam" id="3.40.30.10:FF:000045">
    <property type="entry name" value="Disulfide-isomerase A3"/>
    <property type="match status" value="1"/>
</dbReference>
<evidence type="ECO:0000313" key="19">
    <source>
        <dbReference type="Proteomes" id="UP001159641"/>
    </source>
</evidence>
<keyword evidence="11" id="KW-0413">Isomerase</keyword>
<evidence type="ECO:0000256" key="6">
    <source>
        <dbReference type="ARBA" id="ARBA00022313"/>
    </source>
</evidence>
<dbReference type="Proteomes" id="UP001159641">
    <property type="component" value="Unassembled WGS sequence"/>
</dbReference>
<dbReference type="NCBIfam" id="TIGR01126">
    <property type="entry name" value="pdi_dom"/>
    <property type="match status" value="2"/>
</dbReference>
<dbReference type="CDD" id="cd02995">
    <property type="entry name" value="PDI_a_PDI_a'_C"/>
    <property type="match status" value="1"/>
</dbReference>
<evidence type="ECO:0000256" key="11">
    <source>
        <dbReference type="ARBA" id="ARBA00023235"/>
    </source>
</evidence>
<comment type="similarity">
    <text evidence="4 14">Belongs to the protein disulfide isomerase family.</text>
</comment>
<evidence type="ECO:0000256" key="5">
    <source>
        <dbReference type="ARBA" id="ARBA00012723"/>
    </source>
</evidence>
<evidence type="ECO:0000256" key="12">
    <source>
        <dbReference type="ARBA" id="ARBA00023284"/>
    </source>
</evidence>
<dbReference type="PANTHER" id="PTHR18929:SF132">
    <property type="entry name" value="PROTEIN DISULFIDE-ISOMERASE A3"/>
    <property type="match status" value="1"/>
</dbReference>
<evidence type="ECO:0000256" key="1">
    <source>
        <dbReference type="ARBA" id="ARBA00001182"/>
    </source>
</evidence>
<protein>
    <recommendedName>
        <fullName evidence="6">Protein disulfide-isomerase A3</fullName>
        <ecNumber evidence="5">5.3.4.1</ecNumber>
    </recommendedName>
</protein>
<dbReference type="GO" id="GO:0003756">
    <property type="term" value="F:protein disulfide isomerase activity"/>
    <property type="evidence" value="ECO:0007669"/>
    <property type="project" value="UniProtKB-EC"/>
</dbReference>
<dbReference type="InterPro" id="IPR013766">
    <property type="entry name" value="Thioredoxin_domain"/>
</dbReference>
<evidence type="ECO:0000259" key="17">
    <source>
        <dbReference type="PROSITE" id="PS51352"/>
    </source>
</evidence>
<accession>A0AB34GC56</accession>
<keyword evidence="10" id="KW-1015">Disulfide bond</keyword>
<comment type="subcellular location">
    <subcellularLocation>
        <location evidence="3">Endoplasmic reticulum lumen</location>
    </subcellularLocation>
    <subcellularLocation>
        <location evidence="2">Melanosome</location>
    </subcellularLocation>
</comment>
<evidence type="ECO:0000256" key="2">
    <source>
        <dbReference type="ARBA" id="ARBA00004223"/>
    </source>
</evidence>
<dbReference type="GO" id="GO:0034976">
    <property type="term" value="P:response to endoplasmic reticulum stress"/>
    <property type="evidence" value="ECO:0007669"/>
    <property type="project" value="TreeGrafter"/>
</dbReference>
<dbReference type="EC" id="5.3.4.1" evidence="5"/>
<evidence type="ECO:0000256" key="4">
    <source>
        <dbReference type="ARBA" id="ARBA00006347"/>
    </source>
</evidence>
<organism evidence="18 19">
    <name type="scientific">Eschrichtius robustus</name>
    <name type="common">California gray whale</name>
    <name type="synonym">Eschrichtius gibbosus</name>
    <dbReference type="NCBI Taxonomy" id="9764"/>
    <lineage>
        <taxon>Eukaryota</taxon>
        <taxon>Metazoa</taxon>
        <taxon>Chordata</taxon>
        <taxon>Craniata</taxon>
        <taxon>Vertebrata</taxon>
        <taxon>Euteleostomi</taxon>
        <taxon>Mammalia</taxon>
        <taxon>Eutheria</taxon>
        <taxon>Laurasiatheria</taxon>
        <taxon>Artiodactyla</taxon>
        <taxon>Whippomorpha</taxon>
        <taxon>Cetacea</taxon>
        <taxon>Mysticeti</taxon>
        <taxon>Eschrichtiidae</taxon>
        <taxon>Eschrichtius</taxon>
    </lineage>
</organism>
<comment type="catalytic activity">
    <reaction evidence="1">
        <text>Catalyzes the rearrangement of -S-S- bonds in proteins.</text>
        <dbReference type="EC" id="5.3.4.1"/>
    </reaction>
</comment>
<dbReference type="PROSITE" id="PS51352">
    <property type="entry name" value="THIOREDOXIN_2"/>
    <property type="match status" value="2"/>
</dbReference>
<comment type="function">
    <text evidence="13">Protein disulfide isomerase that catalyzes the formation, isomerization, and reduction or oxidation of disulfide bonds in client proteins and functions as a protein folding chaperone. Core component of the major histocompatibility complex class I (MHC I) peptide loading complex where it functions as an essential folding chaperone for TAPBP. Through TAPBP, assists the dynamic assembly of the MHC I complex with high affinity antigens in the endoplasmic reticulum. Therefore, plays a crucial role in the presentation of antigens to cytotoxic T cells in adaptive immunity.</text>
</comment>
<dbReference type="InterPro" id="IPR017937">
    <property type="entry name" value="Thioredoxin_CS"/>
</dbReference>
<evidence type="ECO:0000256" key="14">
    <source>
        <dbReference type="RuleBase" id="RU004208"/>
    </source>
</evidence>
<evidence type="ECO:0000256" key="16">
    <source>
        <dbReference type="SAM" id="SignalP"/>
    </source>
</evidence>
<dbReference type="AlphaFoldDB" id="A0AB34GC56"/>
<dbReference type="Pfam" id="PF13848">
    <property type="entry name" value="Thioredoxin_6"/>
    <property type="match status" value="1"/>
</dbReference>
<evidence type="ECO:0000256" key="3">
    <source>
        <dbReference type="ARBA" id="ARBA00004319"/>
    </source>
</evidence>
<feature type="chain" id="PRO_5044284244" description="Protein disulfide-isomerase A3" evidence="16">
    <location>
        <begin position="25"/>
        <end position="466"/>
    </location>
</feature>
<keyword evidence="8" id="KW-0677">Repeat</keyword>
<dbReference type="FunFam" id="3.40.30.10:FF:000054">
    <property type="entry name" value="Disulfide-isomerase A3"/>
    <property type="match status" value="1"/>
</dbReference>
<gene>
    <name evidence="18" type="ORF">J1605_015084</name>
</gene>
<dbReference type="CDD" id="cd03073">
    <property type="entry name" value="PDI_b'_ERp72_ERp57"/>
    <property type="match status" value="1"/>
</dbReference>
<dbReference type="SUPFAM" id="SSF52833">
    <property type="entry name" value="Thioredoxin-like"/>
    <property type="match status" value="4"/>
</dbReference>
<evidence type="ECO:0000256" key="8">
    <source>
        <dbReference type="ARBA" id="ARBA00022737"/>
    </source>
</evidence>
<dbReference type="GO" id="GO:0042470">
    <property type="term" value="C:melanosome"/>
    <property type="evidence" value="ECO:0007669"/>
    <property type="project" value="UniProtKB-SubCell"/>
</dbReference>
<keyword evidence="12" id="KW-0676">Redox-active center</keyword>
<evidence type="ECO:0000256" key="13">
    <source>
        <dbReference type="ARBA" id="ARBA00045713"/>
    </source>
</evidence>
<dbReference type="GO" id="GO:0009986">
    <property type="term" value="C:cell surface"/>
    <property type="evidence" value="ECO:0007669"/>
    <property type="project" value="TreeGrafter"/>
</dbReference>
<dbReference type="Pfam" id="PF00085">
    <property type="entry name" value="Thioredoxin"/>
    <property type="match status" value="2"/>
</dbReference>
<dbReference type="InterPro" id="IPR036249">
    <property type="entry name" value="Thioredoxin-like_sf"/>
</dbReference>
<feature type="region of interest" description="Disordered" evidence="15">
    <location>
        <begin position="447"/>
        <end position="466"/>
    </location>
</feature>
<dbReference type="InterPro" id="IPR005788">
    <property type="entry name" value="PDI_thioredoxin-like_dom"/>
</dbReference>
<dbReference type="PROSITE" id="PS00194">
    <property type="entry name" value="THIOREDOXIN_1"/>
    <property type="match status" value="2"/>
</dbReference>
<dbReference type="PANTHER" id="PTHR18929">
    <property type="entry name" value="PROTEIN DISULFIDE ISOMERASE"/>
    <property type="match status" value="1"/>
</dbReference>
<dbReference type="FunFam" id="3.40.30.10:FF:000077">
    <property type="entry name" value="Protein disulfide-isomerase"/>
    <property type="match status" value="1"/>
</dbReference>
<comment type="caution">
    <text evidence="18">The sequence shown here is derived from an EMBL/GenBank/DDBJ whole genome shotgun (WGS) entry which is preliminary data.</text>
</comment>
<keyword evidence="19" id="KW-1185">Reference proteome</keyword>
<sequence>MRLRRLALFPGLALLLAAARLAAASDVLELTDDNFESRISDTGSAGLMLVEFFAPWCGHCKKLAPEYEAAATRLKGIVPLAKVDCTANTNTCNKYGVSGYPTLKIFRDGEEAGAYDGPRTADGIVSHLKKQAGPASVPLRTEEEFEKFISDKDASVVGFFKDLFSDTHSEFLKAASNLRDNYRFAHTNVESLVNKYDDDGDFGICPHMTEDNKDLIQGKDLLIAYYDVDYEKNAKGSNYWRNRVMMVAKKFLDAGKKLNFAVASRKTFSHELSDFGLESTTGEIPVVAIRTAKGEKFVMQEEFSRDGKALERFLQDYFDGNLKRYLKSEPIPESNDGPVKVVVAENFDEIVNDENKDVLIEFYAPWCGHCKNLEPKYKELGEKLRKDPNIIIAKMDATANDVPSPYEVRGFPTIYFSPANKKLNPKKYEGGRELSDFISYLKREATNPPVIQEEKPKKKKKAQEDL</sequence>
<reference evidence="18 19" key="1">
    <citation type="submission" date="2022-11" db="EMBL/GenBank/DDBJ databases">
        <title>Whole genome sequence of Eschrichtius robustus ER-17-0199.</title>
        <authorList>
            <person name="Bruniche-Olsen A."/>
            <person name="Black A.N."/>
            <person name="Fields C.J."/>
            <person name="Walden K."/>
            <person name="Dewoody J.A."/>
        </authorList>
    </citation>
    <scope>NUCLEOTIDE SEQUENCE [LARGE SCALE GENOMIC DNA]</scope>
    <source>
        <strain evidence="18">ER-17-0199</strain>
        <tissue evidence="18">Blubber</tissue>
    </source>
</reference>
<evidence type="ECO:0000256" key="15">
    <source>
        <dbReference type="SAM" id="MobiDB-lite"/>
    </source>
</evidence>
<dbReference type="Gene3D" id="3.40.30.10">
    <property type="entry name" value="Glutaredoxin"/>
    <property type="match status" value="4"/>
</dbReference>
<feature type="compositionally biased region" description="Basic and acidic residues" evidence="15">
    <location>
        <begin position="452"/>
        <end position="466"/>
    </location>
</feature>
<evidence type="ECO:0000256" key="7">
    <source>
        <dbReference type="ARBA" id="ARBA00022729"/>
    </source>
</evidence>
<feature type="domain" description="Thioredoxin" evidence="17">
    <location>
        <begin position="304"/>
        <end position="446"/>
    </location>
</feature>
<evidence type="ECO:0000256" key="10">
    <source>
        <dbReference type="ARBA" id="ARBA00023157"/>
    </source>
</evidence>